<keyword evidence="5 6" id="KW-0472">Membrane</keyword>
<dbReference type="InterPro" id="IPR051461">
    <property type="entry name" value="UPF0750_membrane"/>
</dbReference>
<proteinExistence type="predicted"/>
<evidence type="ECO:0000313" key="8">
    <source>
        <dbReference type="EMBL" id="MCC2243326.1"/>
    </source>
</evidence>
<dbReference type="Gene3D" id="3.30.70.120">
    <property type="match status" value="1"/>
</dbReference>
<evidence type="ECO:0000256" key="2">
    <source>
        <dbReference type="ARBA" id="ARBA00022475"/>
    </source>
</evidence>
<dbReference type="InterPro" id="IPR003740">
    <property type="entry name" value="YitT"/>
</dbReference>
<evidence type="ECO:0000256" key="4">
    <source>
        <dbReference type="ARBA" id="ARBA00022989"/>
    </source>
</evidence>
<feature type="transmembrane region" description="Helical" evidence="6">
    <location>
        <begin position="12"/>
        <end position="31"/>
    </location>
</feature>
<feature type="transmembrane region" description="Helical" evidence="6">
    <location>
        <begin position="60"/>
        <end position="78"/>
    </location>
</feature>
<gene>
    <name evidence="8" type="ORF">LKD47_13675</name>
</gene>
<dbReference type="AlphaFoldDB" id="A0AAW4WKN5"/>
<organism evidence="8 9">
    <name type="scientific">Roseburia amylophila</name>
    <dbReference type="NCBI Taxonomy" id="2981794"/>
    <lineage>
        <taxon>Bacteria</taxon>
        <taxon>Bacillati</taxon>
        <taxon>Bacillota</taxon>
        <taxon>Clostridia</taxon>
        <taxon>Lachnospirales</taxon>
        <taxon>Lachnospiraceae</taxon>
        <taxon>Roseburia</taxon>
    </lineage>
</organism>
<feature type="transmembrane region" description="Helical" evidence="6">
    <location>
        <begin position="155"/>
        <end position="175"/>
    </location>
</feature>
<evidence type="ECO:0000256" key="6">
    <source>
        <dbReference type="SAM" id="Phobius"/>
    </source>
</evidence>
<comment type="caution">
    <text evidence="8">The sequence shown here is derived from an EMBL/GenBank/DDBJ whole genome shotgun (WGS) entry which is preliminary data.</text>
</comment>
<dbReference type="InterPro" id="IPR019264">
    <property type="entry name" value="DUF2179"/>
</dbReference>
<dbReference type="PANTHER" id="PTHR33545">
    <property type="entry name" value="UPF0750 MEMBRANE PROTEIN YITT-RELATED"/>
    <property type="match status" value="1"/>
</dbReference>
<dbReference type="CDD" id="cd16380">
    <property type="entry name" value="YitT_C"/>
    <property type="match status" value="1"/>
</dbReference>
<feature type="domain" description="DUF2179" evidence="7">
    <location>
        <begin position="228"/>
        <end position="282"/>
    </location>
</feature>
<dbReference type="PIRSF" id="PIRSF006483">
    <property type="entry name" value="Membrane_protein_YitT"/>
    <property type="match status" value="1"/>
</dbReference>
<reference evidence="8" key="1">
    <citation type="submission" date="2021-10" db="EMBL/GenBank/DDBJ databases">
        <title>Anaerobic single-cell dispensing facilitates the cultivation of human gut bacteria.</title>
        <authorList>
            <person name="Afrizal A."/>
        </authorList>
    </citation>
    <scope>NUCLEOTIDE SEQUENCE</scope>
    <source>
        <strain evidence="8">CLA-AA-H204</strain>
    </source>
</reference>
<evidence type="ECO:0000313" key="9">
    <source>
        <dbReference type="Proteomes" id="UP001198893"/>
    </source>
</evidence>
<dbReference type="InterPro" id="IPR015867">
    <property type="entry name" value="N-reg_PII/ATP_PRibTrfase_C"/>
</dbReference>
<comment type="subcellular location">
    <subcellularLocation>
        <location evidence="1">Cell membrane</location>
        <topology evidence="1">Multi-pass membrane protein</topology>
    </subcellularLocation>
</comment>
<feature type="transmembrane region" description="Helical" evidence="6">
    <location>
        <begin position="85"/>
        <end position="107"/>
    </location>
</feature>
<dbReference type="PANTHER" id="PTHR33545:SF9">
    <property type="entry name" value="UPF0750 MEMBRANE PROTEIN YITE"/>
    <property type="match status" value="1"/>
</dbReference>
<sequence>MGLGYKRPAVVDYLCMTAGTCLMGIAIQSIYDPVGMVVGGFTGVAILIRQLTVKWIPGGIPLWFTNLALNLPVFLCAWRRKGKKFLWRALYGMVMLSFWLLVLPHWNIAQDDYMLAAIYGGCISGVGIGLVLVTKSSTGGTDMVATLLQRFLKQYTIAQIMLVLDGIIVLSGMFFFGVKPALYAVVAIFITTEVSDAIMEGIKYSKAAYIITEDAAEVADALMHRMNRGVTAIHAKGMYSGNEKDILFCAVSKKEIVELKEIVMELDSKAFVIVTDAREVLGEGFLEY</sequence>
<feature type="transmembrane region" description="Helical" evidence="6">
    <location>
        <begin position="113"/>
        <end position="134"/>
    </location>
</feature>
<protein>
    <submittedName>
        <fullName evidence="8">YitT family protein</fullName>
    </submittedName>
</protein>
<accession>A0AAW4WKN5</accession>
<keyword evidence="3 6" id="KW-0812">Transmembrane</keyword>
<dbReference type="Pfam" id="PF10035">
    <property type="entry name" value="DUF2179"/>
    <property type="match status" value="1"/>
</dbReference>
<evidence type="ECO:0000256" key="3">
    <source>
        <dbReference type="ARBA" id="ARBA00022692"/>
    </source>
</evidence>
<dbReference type="EMBL" id="JAJEQW010000019">
    <property type="protein sequence ID" value="MCC2243326.1"/>
    <property type="molecule type" value="Genomic_DNA"/>
</dbReference>
<name>A0AAW4WKN5_9FIRM</name>
<dbReference type="Pfam" id="PF02588">
    <property type="entry name" value="YitT_membrane"/>
    <property type="match status" value="1"/>
</dbReference>
<evidence type="ECO:0000259" key="7">
    <source>
        <dbReference type="Pfam" id="PF10035"/>
    </source>
</evidence>
<evidence type="ECO:0000256" key="1">
    <source>
        <dbReference type="ARBA" id="ARBA00004651"/>
    </source>
</evidence>
<keyword evidence="2" id="KW-1003">Cell membrane</keyword>
<dbReference type="GO" id="GO:0005886">
    <property type="term" value="C:plasma membrane"/>
    <property type="evidence" value="ECO:0007669"/>
    <property type="project" value="UniProtKB-SubCell"/>
</dbReference>
<dbReference type="Proteomes" id="UP001198893">
    <property type="component" value="Unassembled WGS sequence"/>
</dbReference>
<dbReference type="RefSeq" id="WP_227710773.1">
    <property type="nucleotide sequence ID" value="NZ_JAJEQW010000019.1"/>
</dbReference>
<keyword evidence="4 6" id="KW-1133">Transmembrane helix</keyword>
<evidence type="ECO:0000256" key="5">
    <source>
        <dbReference type="ARBA" id="ARBA00023136"/>
    </source>
</evidence>